<gene>
    <name evidence="1" type="ORF">LZ495_00420</name>
</gene>
<dbReference type="NCBIfam" id="NF038073">
    <property type="entry name" value="rSAM_STM4011"/>
    <property type="match status" value="1"/>
</dbReference>
<sequence length="309" mass="34229">MTSPDHLTILYRGPLASCDYDCGYCPFAKRRDTPAQLRVDRAALERFAGWVADAPERISVLFTPWGEGLTRSWYRRTLAELSHLRHVDRIAIQTNLGTRPSWTEAANLDTLALWGTYHPDQVPYERFVARCGELRSRGVRFSVGVVGLPEHLAAARRLRDDLPAEVYLWVNAAEGHTYTDAEAADWAALDPHFAFSRHAHPSAGHACRTGESVVSVDGEGTVRRCHFVPEVLGNLYDGSFRTALGPRPCPKPVCDCHIGYVHMPELPLYDVFAGGILERIPALWPPAANTVADTVTDTAARRTGESTRA</sequence>
<dbReference type="EMBL" id="JAKFHA010000001">
    <property type="protein sequence ID" value="MCF2525692.1"/>
    <property type="molecule type" value="Genomic_DNA"/>
</dbReference>
<dbReference type="InterPro" id="IPR047771">
    <property type="entry name" value="Radical_SAM_STM4011-like"/>
</dbReference>
<dbReference type="AlphaFoldDB" id="A0AA41TZT5"/>
<accession>A0AA41TZT5</accession>
<reference evidence="1" key="1">
    <citation type="submission" date="2022-01" db="EMBL/GenBank/DDBJ databases">
        <title>Genome-Based Taxonomic Classification of the Phylum Actinobacteria.</title>
        <authorList>
            <person name="Gao Y."/>
        </authorList>
    </citation>
    <scope>NUCLEOTIDE SEQUENCE</scope>
    <source>
        <strain evidence="1">KLBMP 8922</strain>
    </source>
</reference>
<name>A0AA41TZT5_9ACTN</name>
<proteinExistence type="predicted"/>
<evidence type="ECO:0000313" key="1">
    <source>
        <dbReference type="EMBL" id="MCF2525692.1"/>
    </source>
</evidence>
<comment type="caution">
    <text evidence="1">The sequence shown here is derived from an EMBL/GenBank/DDBJ whole genome shotgun (WGS) entry which is preliminary data.</text>
</comment>
<keyword evidence="2" id="KW-1185">Reference proteome</keyword>
<evidence type="ECO:0000313" key="2">
    <source>
        <dbReference type="Proteomes" id="UP001165378"/>
    </source>
</evidence>
<organism evidence="1 2">
    <name type="scientific">Yinghuangia soli</name>
    <dbReference type="NCBI Taxonomy" id="2908204"/>
    <lineage>
        <taxon>Bacteria</taxon>
        <taxon>Bacillati</taxon>
        <taxon>Actinomycetota</taxon>
        <taxon>Actinomycetes</taxon>
        <taxon>Kitasatosporales</taxon>
        <taxon>Streptomycetaceae</taxon>
        <taxon>Yinghuangia</taxon>
    </lineage>
</organism>
<dbReference type="Proteomes" id="UP001165378">
    <property type="component" value="Unassembled WGS sequence"/>
</dbReference>
<dbReference type="InterPro" id="IPR058240">
    <property type="entry name" value="rSAM_sf"/>
</dbReference>
<protein>
    <submittedName>
        <fullName evidence="1">STM4011 family radical SAM protein</fullName>
    </submittedName>
</protein>
<dbReference type="SUPFAM" id="SSF102114">
    <property type="entry name" value="Radical SAM enzymes"/>
    <property type="match status" value="1"/>
</dbReference>
<dbReference type="RefSeq" id="WP_235050444.1">
    <property type="nucleotide sequence ID" value="NZ_JAKFHA010000001.1"/>
</dbReference>